<comment type="similarity">
    <text evidence="1">Belongs to the serine-aspartate repeat-containing protein (SDr) family.</text>
</comment>
<dbReference type="EMBL" id="JASUBT010000007">
    <property type="protein sequence ID" value="MDL4936264.1"/>
    <property type="molecule type" value="Genomic_DNA"/>
</dbReference>
<dbReference type="PANTHER" id="PTHR36108">
    <property type="entry name" value="COLOSSIN-B-RELATED"/>
    <property type="match status" value="1"/>
</dbReference>
<evidence type="ECO:0000313" key="6">
    <source>
        <dbReference type="EMBL" id="MDL4936264.1"/>
    </source>
</evidence>
<dbReference type="InterPro" id="IPR041033">
    <property type="entry name" value="SpaA_PFL_dom_1"/>
</dbReference>
<gene>
    <name evidence="6" type="ORF">QRX88_11110</name>
</gene>
<evidence type="ECO:0000256" key="1">
    <source>
        <dbReference type="ARBA" id="ARBA00007257"/>
    </source>
</evidence>
<dbReference type="Gene3D" id="2.60.40.10">
    <property type="entry name" value="Immunoglobulins"/>
    <property type="match status" value="2"/>
</dbReference>
<sequence>MNKFKLNTLVAVLFPVVLALLIIWAIPSASTLKADDSGSSSANKDSNAEVIVVPTTVTDKSLQELTNKEYTSKDSLNKPVYFSEATSEEIGTTASSPIQMGEGKISLKTGTATFDTNDNPGYDSNETNTIVRSHDQVIYLVSFTIQNSTKDQDYTNIRYRLKATLPNAITKDSNGVPQVNGEIANGTYVDTGAGDGTQYSEGIMESAISDTGQIFVPVVVNVFDAKHGTVMQPTFELTIVDAKNLESGITESINNVYDSEFAVPQTTVSAKPSVEIQLVSGDRKKGTEVFGGSNANLDAYDVGAVTILRPLEGRAAGDYRGASFPSGPITYTIKQKGTYQVNGSSTTNNLTTAQYANYAIGAYAPATYQRTQAFTKNVGTVNTNVFTTPLATPNASTGKIYSTQPDGLLEKIGVYESGNFTVTANGNVTNSDYAGVVNPYTYLMTGSRTTSSSSKVFSSLELIMSWDRTQTEALARANNWNRYDMTFYVDSVSYDGLTTSNNSSISYPTTVSPSGAYVGGPVFTKTVDIDMNSTLNNLALNHPAISNNTGNARLSSGDSIVAFDFVGTTYDAVYEIDTLFMWDPSALKYDASRPATVDPITDKPRFMYGVAKNFANTAPVTMKVQSFSVTQQLYNWYATPEEATASGGQISAVAAYVKTSVPTGWKGMPRIPLTVIQKQPGNITPAGNPLVLLSTHQFKDNNGNILYDPLANTTGTYLPTQYNSNGVATSIPMSYFCWFGESAYVNPFSILTKTEVEKELYDTSETISMKVTGTLTGTSTVVYDGALTTTLPKGIHYQANSSKDAKGNSLPEPTITNNADGTTKLRWAFSNMPLTTGVEVNFKATSEFPKLSFDSSGFTGNLTVSTVGEMWRKDDPSVKDEAIATIRSSSDTFKEKLIQQVIVSKTGDKKLIEVGDDVPVGVTDAIKYTMTTKNESAQPIQDVRISDVLPYDGDSRGTVLHGSYNVTDVSVDDPDAEIYFTTEKANEETDPNDINDWTLYKAGTSDISKAKGFLVKTDSLPVGETLTLTITIDPSGQKPEDVLVNNIRFNSHLDMVVRSQNFETTVYGRDLSGFAWYDDNLDGLIGNLANGNAEQAAKDIPVKLYRTSYVDETYKNELVKESLTGEKFVDDAGNSLIKTNAEGKYLFANVPEGEYIAEFVVGDQVVQKKFSVTKPLVGDDPKLNSKADPDTFKTAAYTMPELTDLAADENLKDNLHHITDVNIGLIRASTIRLFKYETGTAVDANGDGQLSDVEKTSGKPLAGATFDLYKGNDQTEKVATATTDANGYLNITGVAPGTYNLVETKAPVGYELIKEPLKVTITEGNQTILIYQEDDPATELPQAGANGPMVWLLGIASAFGLAGIWALFYYYRQLGKKGA</sequence>
<keyword evidence="4" id="KW-1133">Transmembrane helix</keyword>
<evidence type="ECO:0000256" key="4">
    <source>
        <dbReference type="SAM" id="Phobius"/>
    </source>
</evidence>
<keyword evidence="4" id="KW-0472">Membrane</keyword>
<dbReference type="PANTHER" id="PTHR36108:SF13">
    <property type="entry name" value="COLOSSIN-B-RELATED"/>
    <property type="match status" value="1"/>
</dbReference>
<dbReference type="Pfam" id="PF17802">
    <property type="entry name" value="SpaA"/>
    <property type="match status" value="1"/>
</dbReference>
<name>A0ABD4ZU30_ENTGA</name>
<comment type="caution">
    <text evidence="6">The sequence shown here is derived from an EMBL/GenBank/DDBJ whole genome shotgun (WGS) entry which is preliminary data.</text>
</comment>
<dbReference type="RefSeq" id="WP_103300356.1">
    <property type="nucleotide sequence ID" value="NZ_CP078505.1"/>
</dbReference>
<keyword evidence="2" id="KW-0964">Secreted</keyword>
<dbReference type="Proteomes" id="UP001241571">
    <property type="component" value="Unassembled WGS sequence"/>
</dbReference>
<evidence type="ECO:0000259" key="5">
    <source>
        <dbReference type="Pfam" id="PF17802"/>
    </source>
</evidence>
<protein>
    <submittedName>
        <fullName evidence="6">SpaA isopeptide-forming pilin-related protein</fullName>
    </submittedName>
</protein>
<accession>A0ABD4ZU30</accession>
<evidence type="ECO:0000313" key="7">
    <source>
        <dbReference type="Proteomes" id="UP001241571"/>
    </source>
</evidence>
<proteinExistence type="inferred from homology"/>
<evidence type="ECO:0000256" key="3">
    <source>
        <dbReference type="ARBA" id="ARBA00022729"/>
    </source>
</evidence>
<dbReference type="InterPro" id="IPR013783">
    <property type="entry name" value="Ig-like_fold"/>
</dbReference>
<keyword evidence="3" id="KW-0732">Signal</keyword>
<reference evidence="6 7" key="1">
    <citation type="submission" date="2023-06" db="EMBL/GenBank/DDBJ databases">
        <title>Acute promotion of culturable opportunistic pathogens and persistent increase of antibiotic resistance following antibiotic exposure in mouse gut microbiota.</title>
        <authorList>
            <person name="Li L."/>
            <person name="Wang B."/>
            <person name="Sun Y."/>
            <person name="Wang M."/>
            <person name="Xu H."/>
        </authorList>
    </citation>
    <scope>NUCLEOTIDE SEQUENCE [LARGE SCALE GENOMIC DNA]</scope>
    <source>
        <strain evidence="6 7">CRI2_2</strain>
    </source>
</reference>
<organism evidence="6 7">
    <name type="scientific">Enterococcus gallinarum</name>
    <dbReference type="NCBI Taxonomy" id="1353"/>
    <lineage>
        <taxon>Bacteria</taxon>
        <taxon>Bacillati</taxon>
        <taxon>Bacillota</taxon>
        <taxon>Bacilli</taxon>
        <taxon>Lactobacillales</taxon>
        <taxon>Enterococcaceae</taxon>
        <taxon>Enterococcus</taxon>
    </lineage>
</organism>
<evidence type="ECO:0000256" key="2">
    <source>
        <dbReference type="ARBA" id="ARBA00022525"/>
    </source>
</evidence>
<dbReference type="SUPFAM" id="SSF49478">
    <property type="entry name" value="Cna protein B-type domain"/>
    <property type="match status" value="1"/>
</dbReference>
<feature type="domain" description="SpaA-like prealbumin fold" evidence="5">
    <location>
        <begin position="1249"/>
        <end position="1332"/>
    </location>
</feature>
<keyword evidence="4" id="KW-0812">Transmembrane</keyword>
<feature type="transmembrane region" description="Helical" evidence="4">
    <location>
        <begin position="1349"/>
        <end position="1371"/>
    </location>
</feature>